<evidence type="ECO:0000313" key="2">
    <source>
        <dbReference type="Proteomes" id="UP000185003"/>
    </source>
</evidence>
<evidence type="ECO:0000313" key="1">
    <source>
        <dbReference type="EMBL" id="SIO53503.1"/>
    </source>
</evidence>
<dbReference type="RefSeq" id="WP_074242654.1">
    <property type="nucleotide sequence ID" value="NZ_FSRA01000002.1"/>
</dbReference>
<dbReference type="AlphaFoldDB" id="A0A1N6KAL2"/>
<proteinExistence type="predicted"/>
<organism evidence="1 2">
    <name type="scientific">Chitinophaga niabensis</name>
    <dbReference type="NCBI Taxonomy" id="536979"/>
    <lineage>
        <taxon>Bacteria</taxon>
        <taxon>Pseudomonadati</taxon>
        <taxon>Bacteroidota</taxon>
        <taxon>Chitinophagia</taxon>
        <taxon>Chitinophagales</taxon>
        <taxon>Chitinophagaceae</taxon>
        <taxon>Chitinophaga</taxon>
    </lineage>
</organism>
<name>A0A1N6KAL2_9BACT</name>
<dbReference type="STRING" id="536979.SAMN04488055_5427"/>
<protein>
    <submittedName>
        <fullName evidence="1">Uncharacterized protein</fullName>
    </submittedName>
</protein>
<accession>A0A1N6KAL2</accession>
<reference evidence="1 2" key="1">
    <citation type="submission" date="2016-11" db="EMBL/GenBank/DDBJ databases">
        <authorList>
            <person name="Jaros S."/>
            <person name="Januszkiewicz K."/>
            <person name="Wedrychowicz H."/>
        </authorList>
    </citation>
    <scope>NUCLEOTIDE SEQUENCE [LARGE SCALE GENOMIC DNA]</scope>
    <source>
        <strain evidence="1 2">DSM 24787</strain>
    </source>
</reference>
<dbReference type="EMBL" id="FSRA01000002">
    <property type="protein sequence ID" value="SIO53503.1"/>
    <property type="molecule type" value="Genomic_DNA"/>
</dbReference>
<dbReference type="Proteomes" id="UP000185003">
    <property type="component" value="Unassembled WGS sequence"/>
</dbReference>
<gene>
    <name evidence="1" type="ORF">SAMN04488055_5427</name>
</gene>
<sequence>MISREYQLKKGLQALGFDYDKLSKTPFLSGIDVLIYKDKCKVFSPDKIPHLLQTTIWIYDKGEENPYIIDNLSISINKIEKGCDPSNSEILSECFFSSIDALPKRSEIIKKAEEVLHIRSIGEKFNIDRLKRVESLGISNYKKL</sequence>
<keyword evidence="2" id="KW-1185">Reference proteome</keyword>